<dbReference type="InterPro" id="IPR011006">
    <property type="entry name" value="CheY-like_superfamily"/>
</dbReference>
<protein>
    <recommendedName>
        <fullName evidence="12">DNA-binding response regulator</fullName>
    </recommendedName>
</protein>
<evidence type="ECO:0000256" key="2">
    <source>
        <dbReference type="ARBA" id="ARBA00023012"/>
    </source>
</evidence>
<dbReference type="InterPro" id="IPR036388">
    <property type="entry name" value="WH-like_DNA-bd_sf"/>
</dbReference>
<dbReference type="KEGG" id="cbac:JI75_06505"/>
<feature type="domain" description="OmpR/PhoB-type" evidence="9">
    <location>
        <begin position="126"/>
        <end position="225"/>
    </location>
</feature>
<dbReference type="InterPro" id="IPR039420">
    <property type="entry name" value="WalR-like"/>
</dbReference>
<dbReference type="OrthoDB" id="9812490at2"/>
<dbReference type="GO" id="GO:0032993">
    <property type="term" value="C:protein-DNA complex"/>
    <property type="evidence" value="ECO:0007669"/>
    <property type="project" value="TreeGrafter"/>
</dbReference>
<dbReference type="Proteomes" id="UP000031121">
    <property type="component" value="Chromosome"/>
</dbReference>
<keyword evidence="5" id="KW-0804">Transcription</keyword>
<sequence length="230" mass="25880">MRILVAEDDIQVLTAVTTALRREGYEVDGTGDGEEALYLATKEIYDLVILDIVMPSLSGLDVLHAIRERDFAVPAIFTTARDSIRDRVVGLGSGADDYLVKPYALSELVARVQALLRRTSGVQQNAHILRYGCLELNTRSHELDINGTAVHLTQKEFELFEYLLINNGRILTRDQIIERLWDCDTDLGYDILDVHMHNLRKKLRKAMPDAELIATVRGVGYLLKVESDAQ</sequence>
<feature type="DNA-binding region" description="OmpR/PhoB-type" evidence="7">
    <location>
        <begin position="126"/>
        <end position="225"/>
    </location>
</feature>
<feature type="modified residue" description="4-aspartylphosphate" evidence="6">
    <location>
        <position position="51"/>
    </location>
</feature>
<reference evidence="11" key="1">
    <citation type="submission" date="2014-08" db="EMBL/GenBank/DDBJ databases">
        <title>Coriobacteriaceae sp. complete genome.</title>
        <authorList>
            <person name="Looft T."/>
            <person name="Bayles D.O."/>
            <person name="Stanton T.B."/>
        </authorList>
    </citation>
    <scope>NUCLEOTIDE SEQUENCE [LARGE SCALE GENOMIC DNA]</scope>
    <source>
        <strain evidence="11">68-1-3</strain>
    </source>
</reference>
<dbReference type="STRING" id="1531429.JI75_06505"/>
<dbReference type="GO" id="GO:0000156">
    <property type="term" value="F:phosphorelay response regulator activity"/>
    <property type="evidence" value="ECO:0007669"/>
    <property type="project" value="TreeGrafter"/>
</dbReference>
<evidence type="ECO:0000256" key="6">
    <source>
        <dbReference type="PROSITE-ProRule" id="PRU00169"/>
    </source>
</evidence>
<evidence type="ECO:0000256" key="4">
    <source>
        <dbReference type="ARBA" id="ARBA00023125"/>
    </source>
</evidence>
<gene>
    <name evidence="10" type="ORF">JI75_06505</name>
</gene>
<dbReference type="PROSITE" id="PS50110">
    <property type="entry name" value="RESPONSE_REGULATORY"/>
    <property type="match status" value="1"/>
</dbReference>
<evidence type="ECO:0000259" key="8">
    <source>
        <dbReference type="PROSITE" id="PS50110"/>
    </source>
</evidence>
<dbReference type="EMBL" id="CP009302">
    <property type="protein sequence ID" value="AJC12355.1"/>
    <property type="molecule type" value="Genomic_DNA"/>
</dbReference>
<dbReference type="SMART" id="SM00862">
    <property type="entry name" value="Trans_reg_C"/>
    <property type="match status" value="1"/>
</dbReference>
<dbReference type="PANTHER" id="PTHR48111">
    <property type="entry name" value="REGULATOR OF RPOS"/>
    <property type="match status" value="1"/>
</dbReference>
<dbReference type="SUPFAM" id="SSF46894">
    <property type="entry name" value="C-terminal effector domain of the bipartite response regulators"/>
    <property type="match status" value="1"/>
</dbReference>
<dbReference type="PANTHER" id="PTHR48111:SF22">
    <property type="entry name" value="REGULATOR OF RPOS"/>
    <property type="match status" value="1"/>
</dbReference>
<accession>A0A0A8B4L9</accession>
<dbReference type="Pfam" id="PF00072">
    <property type="entry name" value="Response_reg"/>
    <property type="match status" value="1"/>
</dbReference>
<proteinExistence type="predicted"/>
<keyword evidence="2" id="KW-0902">Two-component regulatory system</keyword>
<evidence type="ECO:0000313" key="11">
    <source>
        <dbReference type="Proteomes" id="UP000031121"/>
    </source>
</evidence>
<evidence type="ECO:0000256" key="1">
    <source>
        <dbReference type="ARBA" id="ARBA00022553"/>
    </source>
</evidence>
<evidence type="ECO:0008006" key="12">
    <source>
        <dbReference type="Google" id="ProtNLM"/>
    </source>
</evidence>
<evidence type="ECO:0000259" key="9">
    <source>
        <dbReference type="PROSITE" id="PS51755"/>
    </source>
</evidence>
<dbReference type="Gene3D" id="6.10.250.690">
    <property type="match status" value="1"/>
</dbReference>
<dbReference type="AlphaFoldDB" id="A0A0A8B4L9"/>
<dbReference type="HOGENOM" id="CLU_000445_30_1_11"/>
<dbReference type="GO" id="GO:0000976">
    <property type="term" value="F:transcription cis-regulatory region binding"/>
    <property type="evidence" value="ECO:0007669"/>
    <property type="project" value="TreeGrafter"/>
</dbReference>
<keyword evidence="4 7" id="KW-0238">DNA-binding</keyword>
<dbReference type="Gene3D" id="1.10.10.10">
    <property type="entry name" value="Winged helix-like DNA-binding domain superfamily/Winged helix DNA-binding domain"/>
    <property type="match status" value="1"/>
</dbReference>
<dbReference type="InterPro" id="IPR001867">
    <property type="entry name" value="OmpR/PhoB-type_DNA-bd"/>
</dbReference>
<name>A0A0A8B4L9_9ACTN</name>
<evidence type="ECO:0000313" key="10">
    <source>
        <dbReference type="EMBL" id="AJC12355.1"/>
    </source>
</evidence>
<keyword evidence="1 6" id="KW-0597">Phosphoprotein</keyword>
<dbReference type="PROSITE" id="PS51755">
    <property type="entry name" value="OMPR_PHOB"/>
    <property type="match status" value="1"/>
</dbReference>
<dbReference type="InterPro" id="IPR016032">
    <property type="entry name" value="Sig_transdc_resp-reg_C-effctor"/>
</dbReference>
<dbReference type="InterPro" id="IPR001789">
    <property type="entry name" value="Sig_transdc_resp-reg_receiver"/>
</dbReference>
<evidence type="ECO:0000256" key="5">
    <source>
        <dbReference type="ARBA" id="ARBA00023163"/>
    </source>
</evidence>
<keyword evidence="3" id="KW-0805">Transcription regulation</keyword>
<dbReference type="RefSeq" id="WP_039689609.1">
    <property type="nucleotide sequence ID" value="NZ_CP009302.1"/>
</dbReference>
<dbReference type="SMART" id="SM00448">
    <property type="entry name" value="REC"/>
    <property type="match status" value="1"/>
</dbReference>
<dbReference type="GO" id="GO:0006355">
    <property type="term" value="P:regulation of DNA-templated transcription"/>
    <property type="evidence" value="ECO:0007669"/>
    <property type="project" value="InterPro"/>
</dbReference>
<dbReference type="GO" id="GO:0005829">
    <property type="term" value="C:cytosol"/>
    <property type="evidence" value="ECO:0007669"/>
    <property type="project" value="TreeGrafter"/>
</dbReference>
<dbReference type="SUPFAM" id="SSF52172">
    <property type="entry name" value="CheY-like"/>
    <property type="match status" value="1"/>
</dbReference>
<evidence type="ECO:0000256" key="3">
    <source>
        <dbReference type="ARBA" id="ARBA00023015"/>
    </source>
</evidence>
<reference evidence="10 11" key="2">
    <citation type="journal article" date="2015" name="Genome Announc.">
        <title>Complete Genome Sequence of Coriobacteriaceae Strain 68-1-3, a Novel Mucus-Degrading Isolate from the Swine Intestinal Tract.</title>
        <authorList>
            <person name="Looft T."/>
            <person name="Bayles D.O."/>
            <person name="Alt D.P."/>
            <person name="Stanton T.B."/>
        </authorList>
    </citation>
    <scope>NUCLEOTIDE SEQUENCE [LARGE SCALE GENOMIC DNA]</scope>
    <source>
        <strain evidence="10 11">68-1-3</strain>
    </source>
</reference>
<dbReference type="CDD" id="cd00383">
    <property type="entry name" value="trans_reg_C"/>
    <property type="match status" value="1"/>
</dbReference>
<dbReference type="Gene3D" id="3.40.50.2300">
    <property type="match status" value="1"/>
</dbReference>
<evidence type="ECO:0000256" key="7">
    <source>
        <dbReference type="PROSITE-ProRule" id="PRU01091"/>
    </source>
</evidence>
<feature type="domain" description="Response regulatory" evidence="8">
    <location>
        <begin position="2"/>
        <end position="116"/>
    </location>
</feature>
<keyword evidence="11" id="KW-1185">Reference proteome</keyword>
<organism evidence="10 11">
    <name type="scientific">Berryella intestinalis</name>
    <dbReference type="NCBI Taxonomy" id="1531429"/>
    <lineage>
        <taxon>Bacteria</taxon>
        <taxon>Bacillati</taxon>
        <taxon>Actinomycetota</taxon>
        <taxon>Coriobacteriia</taxon>
        <taxon>Eggerthellales</taxon>
        <taxon>Eggerthellaceae</taxon>
        <taxon>Berryella</taxon>
    </lineage>
</organism>
<dbReference type="Pfam" id="PF00486">
    <property type="entry name" value="Trans_reg_C"/>
    <property type="match status" value="1"/>
</dbReference>